<keyword evidence="3" id="KW-1185">Reference proteome</keyword>
<keyword evidence="1" id="KW-0472">Membrane</keyword>
<evidence type="ECO:0000313" key="2">
    <source>
        <dbReference type="EMBL" id="MFC3876627.1"/>
    </source>
</evidence>
<protein>
    <recommendedName>
        <fullName evidence="4">PH (Pleckstrin Homology) domain-containing protein</fullName>
    </recommendedName>
</protein>
<sequence>MTLKINYKKKQLKQFLYLGLVWLLLGVIQVWLMFDQWWLSLGWLILGLIYVYIYAQRKSNGYMTISNSEIKQNWWFGKRIPTSDIAEIKYFAGDYVVLSENKTIRINKEYLNEESLERLKERLEDLKEKLNI</sequence>
<evidence type="ECO:0000313" key="3">
    <source>
        <dbReference type="Proteomes" id="UP001595812"/>
    </source>
</evidence>
<feature type="transmembrane region" description="Helical" evidence="1">
    <location>
        <begin position="37"/>
        <end position="55"/>
    </location>
</feature>
<evidence type="ECO:0008006" key="4">
    <source>
        <dbReference type="Google" id="ProtNLM"/>
    </source>
</evidence>
<organism evidence="2 3">
    <name type="scientific">Winogradskyella maritima</name>
    <dbReference type="NCBI Taxonomy" id="1517766"/>
    <lineage>
        <taxon>Bacteria</taxon>
        <taxon>Pseudomonadati</taxon>
        <taxon>Bacteroidota</taxon>
        <taxon>Flavobacteriia</taxon>
        <taxon>Flavobacteriales</taxon>
        <taxon>Flavobacteriaceae</taxon>
        <taxon>Winogradskyella</taxon>
    </lineage>
</organism>
<gene>
    <name evidence="2" type="ORF">ACFOSX_05220</name>
</gene>
<keyword evidence="1" id="KW-1133">Transmembrane helix</keyword>
<reference evidence="3" key="1">
    <citation type="journal article" date="2019" name="Int. J. Syst. Evol. Microbiol.">
        <title>The Global Catalogue of Microorganisms (GCM) 10K type strain sequencing project: providing services to taxonomists for standard genome sequencing and annotation.</title>
        <authorList>
            <consortium name="The Broad Institute Genomics Platform"/>
            <consortium name="The Broad Institute Genome Sequencing Center for Infectious Disease"/>
            <person name="Wu L."/>
            <person name="Ma J."/>
        </authorList>
    </citation>
    <scope>NUCLEOTIDE SEQUENCE [LARGE SCALE GENOMIC DNA]</scope>
    <source>
        <strain evidence="3">CECT 8979</strain>
    </source>
</reference>
<dbReference type="RefSeq" id="WP_386097707.1">
    <property type="nucleotide sequence ID" value="NZ_JBHSAT010000004.1"/>
</dbReference>
<feature type="transmembrane region" description="Helical" evidence="1">
    <location>
        <begin position="12"/>
        <end position="31"/>
    </location>
</feature>
<dbReference type="Proteomes" id="UP001595812">
    <property type="component" value="Unassembled WGS sequence"/>
</dbReference>
<evidence type="ECO:0000256" key="1">
    <source>
        <dbReference type="SAM" id="Phobius"/>
    </source>
</evidence>
<dbReference type="EMBL" id="JBHSAT010000004">
    <property type="protein sequence ID" value="MFC3876627.1"/>
    <property type="molecule type" value="Genomic_DNA"/>
</dbReference>
<keyword evidence="1" id="KW-0812">Transmembrane</keyword>
<name>A0ABV8AIZ5_9FLAO</name>
<accession>A0ABV8AIZ5</accession>
<comment type="caution">
    <text evidence="2">The sequence shown here is derived from an EMBL/GenBank/DDBJ whole genome shotgun (WGS) entry which is preliminary data.</text>
</comment>
<proteinExistence type="predicted"/>